<keyword evidence="3" id="KW-1185">Reference proteome</keyword>
<dbReference type="RefSeq" id="WP_076161744.1">
    <property type="nucleotide sequence ID" value="NZ_JBEZVB010000082.1"/>
</dbReference>
<dbReference type="GO" id="GO:0016787">
    <property type="term" value="F:hydrolase activity"/>
    <property type="evidence" value="ECO:0007669"/>
    <property type="project" value="UniProtKB-KW"/>
</dbReference>
<dbReference type="SUPFAM" id="SSF53474">
    <property type="entry name" value="alpha/beta-Hydrolases"/>
    <property type="match status" value="1"/>
</dbReference>
<dbReference type="Proteomes" id="UP000187486">
    <property type="component" value="Unassembled WGS sequence"/>
</dbReference>
<proteinExistence type="predicted"/>
<dbReference type="OrthoDB" id="9800988at2"/>
<dbReference type="STRING" id="76021.BS329_16685"/>
<dbReference type="PRINTS" id="PR00111">
    <property type="entry name" value="ABHYDROLASE"/>
</dbReference>
<reference evidence="2 3" key="1">
    <citation type="submission" date="2016-01" db="EMBL/GenBank/DDBJ databases">
        <title>Amycolatopsis coloradensis genome sequencing and assembly.</title>
        <authorList>
            <person name="Mayilraj S."/>
        </authorList>
    </citation>
    <scope>NUCLEOTIDE SEQUENCE [LARGE SCALE GENOMIC DNA]</scope>
    <source>
        <strain evidence="2 3">DSM 44225</strain>
    </source>
</reference>
<dbReference type="InterPro" id="IPR050471">
    <property type="entry name" value="AB_hydrolase"/>
</dbReference>
<keyword evidence="2" id="KW-0378">Hydrolase</keyword>
<dbReference type="InterPro" id="IPR000073">
    <property type="entry name" value="AB_hydrolase_1"/>
</dbReference>
<dbReference type="InterPro" id="IPR029058">
    <property type="entry name" value="AB_hydrolase_fold"/>
</dbReference>
<dbReference type="Pfam" id="PF00561">
    <property type="entry name" value="Abhydrolase_1"/>
    <property type="match status" value="1"/>
</dbReference>
<evidence type="ECO:0000313" key="2">
    <source>
        <dbReference type="EMBL" id="OLZ51427.1"/>
    </source>
</evidence>
<feature type="domain" description="AB hydrolase-1" evidence="1">
    <location>
        <begin position="32"/>
        <end position="266"/>
    </location>
</feature>
<dbReference type="PANTHER" id="PTHR43433:SF5">
    <property type="entry name" value="AB HYDROLASE-1 DOMAIN-CONTAINING PROTEIN"/>
    <property type="match status" value="1"/>
</dbReference>
<comment type="caution">
    <text evidence="2">The sequence shown here is derived from an EMBL/GenBank/DDBJ whole genome shotgun (WGS) entry which is preliminary data.</text>
</comment>
<name>A0A1R0KTR2_9PSEU</name>
<evidence type="ECO:0000313" key="3">
    <source>
        <dbReference type="Proteomes" id="UP000187486"/>
    </source>
</evidence>
<sequence length="283" mass="29875">MVTEKDLALNDGRTLHVYDTGPGDTETRLLVFWHHGTPNVGAPPEPLLAAAAERGVRWVSHDRPGYGGSTPHPGRAISSVAADVAAIADALGVEKFAVMGHSGGGSHALACAALLPERVLGAVCVSGLAPAGVEGLDWFAGMSASGERRLRAASAGRAQLENFLSDSEFDPDDFTPADHDLLSGEWSWLGEVAEKAIQGDPGGMMDDELAYVAEWGCDLGQVRPPVLLIHGGQDRIAPSAHAEWLANRCDSAKLWLRPDEGHISVLGSAVEALDWLLQDTARK</sequence>
<organism evidence="2 3">
    <name type="scientific">Amycolatopsis coloradensis</name>
    <dbReference type="NCBI Taxonomy" id="76021"/>
    <lineage>
        <taxon>Bacteria</taxon>
        <taxon>Bacillati</taxon>
        <taxon>Actinomycetota</taxon>
        <taxon>Actinomycetes</taxon>
        <taxon>Pseudonocardiales</taxon>
        <taxon>Pseudonocardiaceae</taxon>
        <taxon>Amycolatopsis</taxon>
    </lineage>
</organism>
<dbReference type="AlphaFoldDB" id="A0A1R0KTR2"/>
<dbReference type="EMBL" id="MQUQ01000008">
    <property type="protein sequence ID" value="OLZ51427.1"/>
    <property type="molecule type" value="Genomic_DNA"/>
</dbReference>
<protein>
    <submittedName>
        <fullName evidence="2">Alpha/beta hydrolase</fullName>
    </submittedName>
</protein>
<accession>A0A1R0KTR2</accession>
<dbReference type="PANTHER" id="PTHR43433">
    <property type="entry name" value="HYDROLASE, ALPHA/BETA FOLD FAMILY PROTEIN"/>
    <property type="match status" value="1"/>
</dbReference>
<gene>
    <name evidence="2" type="ORF">BS329_16685</name>
</gene>
<dbReference type="Gene3D" id="3.40.50.1820">
    <property type="entry name" value="alpha/beta hydrolase"/>
    <property type="match status" value="1"/>
</dbReference>
<evidence type="ECO:0000259" key="1">
    <source>
        <dbReference type="Pfam" id="PF00561"/>
    </source>
</evidence>